<dbReference type="AlphaFoldDB" id="A0A1F5SK53"/>
<reference evidence="1 2" key="1">
    <citation type="journal article" date="2016" name="Nat. Commun.">
        <title>Thousands of microbial genomes shed light on interconnected biogeochemical processes in an aquifer system.</title>
        <authorList>
            <person name="Anantharaman K."/>
            <person name="Brown C.T."/>
            <person name="Hug L.A."/>
            <person name="Sharon I."/>
            <person name="Castelle C.J."/>
            <person name="Probst A.J."/>
            <person name="Thomas B.C."/>
            <person name="Singh A."/>
            <person name="Wilkins M.J."/>
            <person name="Karaoz U."/>
            <person name="Brodie E.L."/>
            <person name="Williams K.H."/>
            <person name="Hubbard S.S."/>
            <person name="Banfield J.F."/>
        </authorList>
    </citation>
    <scope>NUCLEOTIDE SEQUENCE [LARGE SCALE GENOMIC DNA]</scope>
</reference>
<evidence type="ECO:0000313" key="1">
    <source>
        <dbReference type="EMBL" id="OGF27108.1"/>
    </source>
</evidence>
<dbReference type="EMBL" id="MFGB01000010">
    <property type="protein sequence ID" value="OGF27108.1"/>
    <property type="molecule type" value="Genomic_DNA"/>
</dbReference>
<sequence length="127" mass="14566">MNKNKIIKIRLNAKLYPKEAIVGAAYVFIDRVYVFLDAPKPDVIDVYLEGKSGLSAKGTEKLRGEFQNELLNYVHRINLAKFNKKIREYIVERALYSSVEKEGQLSEAVFDDPLGIAVPWEEKYGKK</sequence>
<organism evidence="1 2">
    <name type="scientific">Candidatus Falkowbacteria bacterium RIFOXYA2_FULL_47_19</name>
    <dbReference type="NCBI Taxonomy" id="1797994"/>
    <lineage>
        <taxon>Bacteria</taxon>
        <taxon>Candidatus Falkowiibacteriota</taxon>
    </lineage>
</organism>
<evidence type="ECO:0000313" key="2">
    <source>
        <dbReference type="Proteomes" id="UP000178367"/>
    </source>
</evidence>
<dbReference type="Proteomes" id="UP000178367">
    <property type="component" value="Unassembled WGS sequence"/>
</dbReference>
<dbReference type="STRING" id="1797994.A2227_04450"/>
<dbReference type="InterPro" id="IPR023974">
    <property type="entry name" value="HxsD"/>
</dbReference>
<gene>
    <name evidence="1" type="ORF">A2227_04450</name>
</gene>
<comment type="caution">
    <text evidence="1">The sequence shown here is derived from an EMBL/GenBank/DDBJ whole genome shotgun (WGS) entry which is preliminary data.</text>
</comment>
<accession>A0A1F5SK53</accession>
<dbReference type="NCBIfam" id="TIGR03976">
    <property type="entry name" value="chp_LLNDYxLRE"/>
    <property type="match status" value="1"/>
</dbReference>
<proteinExistence type="predicted"/>
<protein>
    <submittedName>
        <fullName evidence="1">His-Xaa-Ser system protein HxsD</fullName>
    </submittedName>
</protein>
<name>A0A1F5SK53_9BACT</name>